<dbReference type="Gene3D" id="2.160.20.70">
    <property type="match status" value="1"/>
</dbReference>
<gene>
    <name evidence="3" type="ORF">BKP35_04920</name>
</gene>
<dbReference type="GO" id="GO:0003723">
    <property type="term" value="F:RNA binding"/>
    <property type="evidence" value="ECO:0007669"/>
    <property type="project" value="UniProtKB-KW"/>
</dbReference>
<dbReference type="Pfam" id="PF03961">
    <property type="entry name" value="FapA"/>
    <property type="match status" value="1"/>
</dbReference>
<dbReference type="InterPro" id="IPR005646">
    <property type="entry name" value="FapA"/>
</dbReference>
<dbReference type="SUPFAM" id="SSF63848">
    <property type="entry name" value="Cell-division inhibitor MinC, C-terminal domain"/>
    <property type="match status" value="1"/>
</dbReference>
<protein>
    <recommendedName>
        <fullName evidence="2">Flagellar Assembly Protein A N-terminal region domain-containing protein</fullName>
    </recommendedName>
</protein>
<accession>A0A1S2LS88</accession>
<dbReference type="GO" id="GO:0000902">
    <property type="term" value="P:cell morphogenesis"/>
    <property type="evidence" value="ECO:0007669"/>
    <property type="project" value="InterPro"/>
</dbReference>
<dbReference type="InterPro" id="IPR046866">
    <property type="entry name" value="FapA_N"/>
</dbReference>
<keyword evidence="4" id="KW-1185">Reference proteome</keyword>
<evidence type="ECO:0000256" key="1">
    <source>
        <dbReference type="PROSITE-ProRule" id="PRU00182"/>
    </source>
</evidence>
<name>A0A1S2LS88_9BACI</name>
<organism evidence="3 4">
    <name type="scientific">Anaerobacillus arseniciselenatis</name>
    <dbReference type="NCBI Taxonomy" id="85682"/>
    <lineage>
        <taxon>Bacteria</taxon>
        <taxon>Bacillati</taxon>
        <taxon>Bacillota</taxon>
        <taxon>Bacilli</taxon>
        <taxon>Bacillales</taxon>
        <taxon>Bacillaceae</taxon>
        <taxon>Anaerobacillus</taxon>
    </lineage>
</organism>
<dbReference type="Proteomes" id="UP000180098">
    <property type="component" value="Unassembled WGS sequence"/>
</dbReference>
<dbReference type="AlphaFoldDB" id="A0A1S2LS88"/>
<dbReference type="RefSeq" id="WP_071312298.1">
    <property type="nucleotide sequence ID" value="NZ_MLQQ01000002.1"/>
</dbReference>
<evidence type="ECO:0000313" key="4">
    <source>
        <dbReference type="Proteomes" id="UP000180098"/>
    </source>
</evidence>
<dbReference type="PANTHER" id="PTHR38032">
    <property type="entry name" value="POLYMERASE-RELATED"/>
    <property type="match status" value="1"/>
</dbReference>
<keyword evidence="1" id="KW-0694">RNA-binding</keyword>
<dbReference type="EMBL" id="MLQQ01000002">
    <property type="protein sequence ID" value="OIJ15194.1"/>
    <property type="molecule type" value="Genomic_DNA"/>
</dbReference>
<dbReference type="InterPro" id="IPR046865">
    <property type="entry name" value="FapA_b_solenoid"/>
</dbReference>
<sequence length="638" mass="72821">MPNQEKQLLQLIKEMELSTRNEEINEKISKQPYPLEVEYEVPPNENDGYIEVRDNELFIINSTENGAQPILKFNPNIRVTINGFPQRKDTPVFENDTIEFQPIIPELYSISLSDDHMVCYVQLNKELFQQYLLKNKKRSLLFMIELEAIPKTVNINEICNQIIEDLMKKGIQVQINTTRIIQELNEPTFQRLIVAEGLPIIPSRDAKLETYFRMVPTEIFDEVNGKINYKDRLKIPSVQAGEVIAQYYPPKEGKSGFTVLGKQLLPKPPKLIELRAKSRVKITDDGKCIAIQSGRPSVTGNYIKYIDILETYVIDSDVDIQTGNIYFTGDVIIKGDVKDDMQVEASGSIYIYGNVYHSRITALQNVFIAGTVMNSNISAGQQSILFSRVYKLVQDLQISFQKLTYAYHQLEKTMEEKNLNFDFGYILFILVDTKYKNIIKHVQEIYSILAKQLDRRMSPTIHFRIILNSLAQFKDRESVRKIESIGPLTSIQLALKELVIQIESLILEESSVQFKSSNLSMIKTNGNIIVKGSGVVQTDMFSGKDIVFKKADSVIRGGKVEALKSIRASIVGTDTGQAPNLYAGELISMKTVYQCKLRFPGKIFNFDEFKENLTLAYDKSNDEVKDISVNLEQEDVYL</sequence>
<dbReference type="PROSITE" id="PS50889">
    <property type="entry name" value="S4"/>
    <property type="match status" value="1"/>
</dbReference>
<dbReference type="InterPro" id="IPR016098">
    <property type="entry name" value="CAP/MinC_C"/>
</dbReference>
<feature type="domain" description="Flagellar Assembly Protein A N-terminal region" evidence="2">
    <location>
        <begin position="109"/>
        <end position="300"/>
    </location>
</feature>
<dbReference type="InterPro" id="IPR036145">
    <property type="entry name" value="MinC_C_sf"/>
</dbReference>
<dbReference type="OrthoDB" id="1279at2"/>
<reference evidence="3 4" key="1">
    <citation type="submission" date="2016-10" db="EMBL/GenBank/DDBJ databases">
        <title>Draft genome sequences of four alkaliphilic bacteria belonging to the Anaerobacillus genus.</title>
        <authorList>
            <person name="Bassil N.M."/>
            <person name="Lloyd J.R."/>
        </authorList>
    </citation>
    <scope>NUCLEOTIDE SEQUENCE [LARGE SCALE GENOMIC DNA]</scope>
    <source>
        <strain evidence="3 4">DSM 15340</strain>
    </source>
</reference>
<evidence type="ECO:0000259" key="2">
    <source>
        <dbReference type="Pfam" id="PF20250"/>
    </source>
</evidence>
<proteinExistence type="predicted"/>
<dbReference type="Pfam" id="PF20250">
    <property type="entry name" value="FapA_N"/>
    <property type="match status" value="1"/>
</dbReference>
<dbReference type="PANTHER" id="PTHR38032:SF1">
    <property type="entry name" value="RNA-BINDING PROTEIN KHPB N-TERMINAL DOMAIN-CONTAINING PROTEIN"/>
    <property type="match status" value="1"/>
</dbReference>
<evidence type="ECO:0000313" key="3">
    <source>
        <dbReference type="EMBL" id="OIJ15194.1"/>
    </source>
</evidence>
<comment type="caution">
    <text evidence="3">The sequence shown here is derived from an EMBL/GenBank/DDBJ whole genome shotgun (WGS) entry which is preliminary data.</text>
</comment>